<evidence type="ECO:0000313" key="2">
    <source>
        <dbReference type="Proteomes" id="UP000789706"/>
    </source>
</evidence>
<dbReference type="EMBL" id="CAJVPK010000590">
    <property type="protein sequence ID" value="CAG8529720.1"/>
    <property type="molecule type" value="Genomic_DNA"/>
</dbReference>
<evidence type="ECO:0000313" key="1">
    <source>
        <dbReference type="EMBL" id="CAG8529720.1"/>
    </source>
</evidence>
<sequence length="128" mass="14843">MSSPKYQPQLLAIGNIIQTLYYDSFSINCDNNGQIYSTASKAINKVYKKVFDIETQFSDPSVMDFNNEDILEQLLFSVSFQLFKIQIDNLSIFISNLDSIKKNIRPICYSTEWNDKEILIPAFEQHLK</sequence>
<gene>
    <name evidence="1" type="ORF">DEBURN_LOCUS6078</name>
</gene>
<accession>A0A9N9AGK9</accession>
<dbReference type="AlphaFoldDB" id="A0A9N9AGK9"/>
<organism evidence="1 2">
    <name type="scientific">Diversispora eburnea</name>
    <dbReference type="NCBI Taxonomy" id="1213867"/>
    <lineage>
        <taxon>Eukaryota</taxon>
        <taxon>Fungi</taxon>
        <taxon>Fungi incertae sedis</taxon>
        <taxon>Mucoromycota</taxon>
        <taxon>Glomeromycotina</taxon>
        <taxon>Glomeromycetes</taxon>
        <taxon>Diversisporales</taxon>
        <taxon>Diversisporaceae</taxon>
        <taxon>Diversispora</taxon>
    </lineage>
</organism>
<reference evidence="1" key="1">
    <citation type="submission" date="2021-06" db="EMBL/GenBank/DDBJ databases">
        <authorList>
            <person name="Kallberg Y."/>
            <person name="Tangrot J."/>
            <person name="Rosling A."/>
        </authorList>
    </citation>
    <scope>NUCLEOTIDE SEQUENCE</scope>
    <source>
        <strain evidence="1">AZ414A</strain>
    </source>
</reference>
<dbReference type="OrthoDB" id="2310077at2759"/>
<comment type="caution">
    <text evidence="1">The sequence shown here is derived from an EMBL/GenBank/DDBJ whole genome shotgun (WGS) entry which is preliminary data.</text>
</comment>
<proteinExistence type="predicted"/>
<dbReference type="Proteomes" id="UP000789706">
    <property type="component" value="Unassembled WGS sequence"/>
</dbReference>
<name>A0A9N9AGK9_9GLOM</name>
<protein>
    <submittedName>
        <fullName evidence="1">1845_t:CDS:1</fullName>
    </submittedName>
</protein>
<keyword evidence="2" id="KW-1185">Reference proteome</keyword>